<evidence type="ECO:0000313" key="1">
    <source>
        <dbReference type="EMBL" id="CAB4134708.1"/>
    </source>
</evidence>
<sequence>MVMATRVTGDQRAVAILKAFDKDAYKEITKGLKRAGEVVRDDVRDRTPAGNPLSGWGKWSTTRTSKAGVSATRDLSYDSGKVKAGIKVTTAQARKASTGGTVTVSVATTTAAGTVYAIAGTGTRPAGNYRGRSFVDNLISRAGQKYARGLNEAANDKGNMSRAQGEIAAVLKDAESKASQALGGRL</sequence>
<proteinExistence type="predicted"/>
<organism evidence="1">
    <name type="scientific">uncultured Caudovirales phage</name>
    <dbReference type="NCBI Taxonomy" id="2100421"/>
    <lineage>
        <taxon>Viruses</taxon>
        <taxon>Duplodnaviria</taxon>
        <taxon>Heunggongvirae</taxon>
        <taxon>Uroviricota</taxon>
        <taxon>Caudoviricetes</taxon>
        <taxon>Peduoviridae</taxon>
        <taxon>Maltschvirus</taxon>
        <taxon>Maltschvirus maltsch</taxon>
    </lineage>
</organism>
<dbReference type="EMBL" id="LR796918">
    <property type="protein sequence ID" value="CAB4174453.1"/>
    <property type="molecule type" value="Genomic_DNA"/>
</dbReference>
<evidence type="ECO:0000313" key="3">
    <source>
        <dbReference type="EMBL" id="CAB4192554.1"/>
    </source>
</evidence>
<evidence type="ECO:0000313" key="2">
    <source>
        <dbReference type="EMBL" id="CAB4174453.1"/>
    </source>
</evidence>
<protein>
    <submittedName>
        <fullName evidence="1">Bacteriophage HK97-gp10, putative tail-component</fullName>
    </submittedName>
</protein>
<dbReference type="EMBL" id="LR796292">
    <property type="protein sequence ID" value="CAB4134708.1"/>
    <property type="molecule type" value="Genomic_DNA"/>
</dbReference>
<reference evidence="1" key="1">
    <citation type="submission" date="2020-04" db="EMBL/GenBank/DDBJ databases">
        <authorList>
            <person name="Chiriac C."/>
            <person name="Salcher M."/>
            <person name="Ghai R."/>
            <person name="Kavagutti S V."/>
        </authorList>
    </citation>
    <scope>NUCLEOTIDE SEQUENCE</scope>
</reference>
<name>A0A6J5LJC2_9CAUD</name>
<dbReference type="EMBL" id="LR797182">
    <property type="protein sequence ID" value="CAB4192554.1"/>
    <property type="molecule type" value="Genomic_DNA"/>
</dbReference>
<gene>
    <name evidence="3" type="ORF">UFOVP1231_41</name>
    <name evidence="1" type="ORF">UFOVP283_3</name>
    <name evidence="2" type="ORF">UFOVP957_45</name>
</gene>
<accession>A0A6J5LJC2</accession>